<dbReference type="SUPFAM" id="SSF46785">
    <property type="entry name" value="Winged helix' DNA-binding domain"/>
    <property type="match status" value="1"/>
</dbReference>
<evidence type="ECO:0000256" key="6">
    <source>
        <dbReference type="PROSITE-ProRule" id="PRU00169"/>
    </source>
</evidence>
<keyword evidence="5" id="KW-0804">Transcription</keyword>
<reference evidence="8 9" key="1">
    <citation type="submission" date="2020-10" db="EMBL/GenBank/DDBJ databases">
        <title>Campylobacter and Helicobacter PacBio genomes.</title>
        <authorList>
            <person name="Lane C."/>
        </authorList>
    </citation>
    <scope>NUCLEOTIDE SEQUENCE [LARGE SCALE GENOMIC DNA]</scope>
    <source>
        <strain evidence="8 9">2016D-0077</strain>
    </source>
</reference>
<evidence type="ECO:0000313" key="8">
    <source>
        <dbReference type="EMBL" id="QOQ88051.1"/>
    </source>
</evidence>
<dbReference type="GO" id="GO:0006260">
    <property type="term" value="P:DNA replication"/>
    <property type="evidence" value="ECO:0007669"/>
    <property type="project" value="InterPro"/>
</dbReference>
<dbReference type="InterPro" id="IPR001789">
    <property type="entry name" value="Sig_transdc_resp-reg_receiver"/>
</dbReference>
<evidence type="ECO:0000256" key="2">
    <source>
        <dbReference type="ARBA" id="ARBA00023012"/>
    </source>
</evidence>
<dbReference type="InterPro" id="IPR036390">
    <property type="entry name" value="WH_DNA-bd_sf"/>
</dbReference>
<organism evidence="8 9">
    <name type="scientific">Campylobacter corcagiensis</name>
    <dbReference type="NCBI Taxonomy" id="1448857"/>
    <lineage>
        <taxon>Bacteria</taxon>
        <taxon>Pseudomonadati</taxon>
        <taxon>Campylobacterota</taxon>
        <taxon>Epsilonproteobacteria</taxon>
        <taxon>Campylobacterales</taxon>
        <taxon>Campylobacteraceae</taxon>
        <taxon>Campylobacter</taxon>
    </lineage>
</organism>
<keyword evidence="4 8" id="KW-0238">DNA-binding</keyword>
<evidence type="ECO:0000259" key="7">
    <source>
        <dbReference type="PROSITE" id="PS50110"/>
    </source>
</evidence>
<protein>
    <submittedName>
        <fullName evidence="8">DNA-binding response regulator</fullName>
    </submittedName>
</protein>
<dbReference type="SMART" id="SM00448">
    <property type="entry name" value="REC"/>
    <property type="match status" value="1"/>
</dbReference>
<dbReference type="Pfam" id="PF00072">
    <property type="entry name" value="Response_reg"/>
    <property type="match status" value="1"/>
</dbReference>
<dbReference type="PANTHER" id="PTHR48111:SF1">
    <property type="entry name" value="TWO-COMPONENT RESPONSE REGULATOR ORR33"/>
    <property type="match status" value="1"/>
</dbReference>
<dbReference type="GO" id="GO:0005829">
    <property type="term" value="C:cytosol"/>
    <property type="evidence" value="ECO:0007669"/>
    <property type="project" value="TreeGrafter"/>
</dbReference>
<dbReference type="Gene3D" id="3.40.50.2300">
    <property type="match status" value="1"/>
</dbReference>
<keyword evidence="3" id="KW-0805">Transcription regulation</keyword>
<evidence type="ECO:0000256" key="4">
    <source>
        <dbReference type="ARBA" id="ARBA00023125"/>
    </source>
</evidence>
<evidence type="ECO:0000256" key="5">
    <source>
        <dbReference type="ARBA" id="ARBA00023163"/>
    </source>
</evidence>
<dbReference type="PANTHER" id="PTHR48111">
    <property type="entry name" value="REGULATOR OF RPOS"/>
    <property type="match status" value="1"/>
</dbReference>
<dbReference type="Proteomes" id="UP000594749">
    <property type="component" value="Chromosome"/>
</dbReference>
<evidence type="ECO:0000256" key="1">
    <source>
        <dbReference type="ARBA" id="ARBA00022553"/>
    </source>
</evidence>
<dbReference type="GO" id="GO:0032993">
    <property type="term" value="C:protein-DNA complex"/>
    <property type="evidence" value="ECO:0007669"/>
    <property type="project" value="TreeGrafter"/>
</dbReference>
<proteinExistence type="predicted"/>
<gene>
    <name evidence="8" type="ORF">IMC76_04475</name>
</gene>
<dbReference type="RefSeq" id="WP_025801875.1">
    <property type="nucleotide sequence ID" value="NZ_CP053842.1"/>
</dbReference>
<dbReference type="OrthoDB" id="5514345at2"/>
<keyword evidence="9" id="KW-1185">Reference proteome</keyword>
<dbReference type="PROSITE" id="PS50110">
    <property type="entry name" value="RESPONSE_REGULATORY"/>
    <property type="match status" value="1"/>
</dbReference>
<dbReference type="GO" id="GO:0000976">
    <property type="term" value="F:transcription cis-regulatory region binding"/>
    <property type="evidence" value="ECO:0007669"/>
    <property type="project" value="TreeGrafter"/>
</dbReference>
<evidence type="ECO:0000256" key="3">
    <source>
        <dbReference type="ARBA" id="ARBA00023015"/>
    </source>
</evidence>
<sequence>MKEYNLDVLTKFNILYLEDEINLLRQTTAVLEDFVNSVFACSTTEQAYKIMKNKKVDVIVSDILLDQTTGIEFLKTLRADGFNTPVIFVTAHDKSEFLLEAIRLKASDYLIKPMNIKDLLKSLYKVLLNSIKNEEIEKNEAIIKMIAVVTDTKAVELIKFFMSKLDNDMTFNHTYNDIMDNIDISKPTIIKIFKQLIDSGIITKIQNSKYRLNPNALINLEL</sequence>
<dbReference type="GO" id="GO:0000156">
    <property type="term" value="F:phosphorelay response regulator activity"/>
    <property type="evidence" value="ECO:0007669"/>
    <property type="project" value="TreeGrafter"/>
</dbReference>
<dbReference type="CDD" id="cd00156">
    <property type="entry name" value="REC"/>
    <property type="match status" value="1"/>
</dbReference>
<dbReference type="Pfam" id="PF05732">
    <property type="entry name" value="RepL"/>
    <property type="match status" value="1"/>
</dbReference>
<dbReference type="InterPro" id="IPR011006">
    <property type="entry name" value="CheY-like_superfamily"/>
</dbReference>
<dbReference type="GO" id="GO:0006276">
    <property type="term" value="P:plasmid maintenance"/>
    <property type="evidence" value="ECO:0007669"/>
    <property type="project" value="InterPro"/>
</dbReference>
<feature type="modified residue" description="4-aspartylphosphate" evidence="6">
    <location>
        <position position="62"/>
    </location>
</feature>
<accession>A0A7M1LIA2</accession>
<feature type="domain" description="Response regulatory" evidence="7">
    <location>
        <begin position="13"/>
        <end position="127"/>
    </location>
</feature>
<name>A0A7M1LIA2_9BACT</name>
<keyword evidence="1 6" id="KW-0597">Phosphoprotein</keyword>
<dbReference type="AlphaFoldDB" id="A0A7M1LIA2"/>
<dbReference type="InterPro" id="IPR008813">
    <property type="entry name" value="Plasmid_replication_RepL"/>
</dbReference>
<dbReference type="EMBL" id="CP063078">
    <property type="protein sequence ID" value="QOQ88051.1"/>
    <property type="molecule type" value="Genomic_DNA"/>
</dbReference>
<evidence type="ECO:0000313" key="9">
    <source>
        <dbReference type="Proteomes" id="UP000594749"/>
    </source>
</evidence>
<keyword evidence="2" id="KW-0902">Two-component regulatory system</keyword>
<dbReference type="InterPro" id="IPR039420">
    <property type="entry name" value="WalR-like"/>
</dbReference>
<dbReference type="SUPFAM" id="SSF52172">
    <property type="entry name" value="CheY-like"/>
    <property type="match status" value="1"/>
</dbReference>
<dbReference type="GO" id="GO:0006355">
    <property type="term" value="P:regulation of DNA-templated transcription"/>
    <property type="evidence" value="ECO:0007669"/>
    <property type="project" value="TreeGrafter"/>
</dbReference>